<evidence type="ECO:0000256" key="1">
    <source>
        <dbReference type="SAM" id="MobiDB-lite"/>
    </source>
</evidence>
<accession>A0ABD5RHZ8</accession>
<dbReference type="RefSeq" id="WP_247418332.1">
    <property type="nucleotide sequence ID" value="NZ_JALLGW010000001.1"/>
</dbReference>
<reference evidence="3 4" key="1">
    <citation type="journal article" date="2019" name="Int. J. Syst. Evol. Microbiol.">
        <title>The Global Catalogue of Microorganisms (GCM) 10K type strain sequencing project: providing services to taxonomists for standard genome sequencing and annotation.</title>
        <authorList>
            <consortium name="The Broad Institute Genomics Platform"/>
            <consortium name="The Broad Institute Genome Sequencing Center for Infectious Disease"/>
            <person name="Wu L."/>
            <person name="Ma J."/>
        </authorList>
    </citation>
    <scope>NUCLEOTIDE SEQUENCE [LARGE SCALE GENOMIC DNA]</scope>
    <source>
        <strain evidence="3 4">CGMCC 1.12543</strain>
    </source>
</reference>
<evidence type="ECO:0000313" key="4">
    <source>
        <dbReference type="Proteomes" id="UP001596099"/>
    </source>
</evidence>
<gene>
    <name evidence="3" type="ORF">ACFPYI_01155</name>
</gene>
<feature type="region of interest" description="Disordered" evidence="1">
    <location>
        <begin position="1"/>
        <end position="22"/>
    </location>
</feature>
<dbReference type="Proteomes" id="UP001596099">
    <property type="component" value="Unassembled WGS sequence"/>
</dbReference>
<organism evidence="3 4">
    <name type="scientific">Halomarina salina</name>
    <dbReference type="NCBI Taxonomy" id="1872699"/>
    <lineage>
        <taxon>Archaea</taxon>
        <taxon>Methanobacteriati</taxon>
        <taxon>Methanobacteriota</taxon>
        <taxon>Stenosarchaea group</taxon>
        <taxon>Halobacteria</taxon>
        <taxon>Halobacteriales</taxon>
        <taxon>Natronomonadaceae</taxon>
        <taxon>Halomarina</taxon>
    </lineage>
</organism>
<protein>
    <recommendedName>
        <fullName evidence="2">DUF7344 domain-containing protein</fullName>
    </recommendedName>
</protein>
<name>A0ABD5RHZ8_9EURY</name>
<keyword evidence="4" id="KW-1185">Reference proteome</keyword>
<sequence>MSTRPDDRTDETTEDRTEMYDAMSHPHRRWAVDAVETCGALDLQGVVAHVLRREGLTGEDSRQNVAVGLYHVHLPKLDDAEFVEFDRDEQTVAPGDRITPATARFESGTAALSD</sequence>
<dbReference type="Pfam" id="PF24035">
    <property type="entry name" value="DUF7344"/>
    <property type="match status" value="1"/>
</dbReference>
<feature type="compositionally biased region" description="Basic and acidic residues" evidence="1">
    <location>
        <begin position="1"/>
        <end position="19"/>
    </location>
</feature>
<dbReference type="EMBL" id="JBHSQH010000001">
    <property type="protein sequence ID" value="MFC5969928.1"/>
    <property type="molecule type" value="Genomic_DNA"/>
</dbReference>
<comment type="caution">
    <text evidence="3">The sequence shown here is derived from an EMBL/GenBank/DDBJ whole genome shotgun (WGS) entry which is preliminary data.</text>
</comment>
<dbReference type="InterPro" id="IPR055768">
    <property type="entry name" value="DUF7344"/>
</dbReference>
<proteinExistence type="predicted"/>
<evidence type="ECO:0000313" key="3">
    <source>
        <dbReference type="EMBL" id="MFC5969928.1"/>
    </source>
</evidence>
<evidence type="ECO:0000259" key="2">
    <source>
        <dbReference type="Pfam" id="PF24035"/>
    </source>
</evidence>
<dbReference type="AlphaFoldDB" id="A0ABD5RHZ8"/>
<feature type="domain" description="DUF7344" evidence="2">
    <location>
        <begin position="20"/>
        <end position="92"/>
    </location>
</feature>